<dbReference type="InterPro" id="IPR006179">
    <property type="entry name" value="5_nucleotidase/apyrase"/>
</dbReference>
<sequence>MNEKADKLTLLHTNDIHSHFEEAARIAGFVKEIRREVPEDGLLLLDCGDHLDRVRPETEGSHAAVNRALLEQLRYDAVTLGNNEGLTCTRAQLDRLYHEAPFRIVCANMTDAATGGYPSWLKPSLTIRRAGMTVALLGLTAPYHEYYELLGWHAADPIETAAAWAATMRREADVLVVLSHLGLRQDERLAVAVPGLDLILGAHTHHLLETPLRIGETTICAAGKFGRHVGVVEIARDASNGKLKIEGRCVAMEGRAADPEALSIVAGYREQAREAMSGVLAELAEPLSAEPERENPLATLLAIALRRKTGAEIGLTNAGQLLEGLEAGPVTQARIHAICPSPINACRIILTGGQLRRAIEESLLPEFTSLSFQGYGFRGRVLGRLCFDGLEIAYDESKPAYERIVEARVNGETLDDDRTYAVGTLDMFTFGIGHVGLKEGRTERFYLPEFIRDLLAEELNDPAAVADCRRPRWHPVSASPDPG</sequence>
<dbReference type="Pfam" id="PF00149">
    <property type="entry name" value="Metallophos"/>
    <property type="match status" value="1"/>
</dbReference>
<dbReference type="GO" id="GO:0008768">
    <property type="term" value="F:UDP-sugar diphosphatase activity"/>
    <property type="evidence" value="ECO:0007669"/>
    <property type="project" value="TreeGrafter"/>
</dbReference>
<dbReference type="PANTHER" id="PTHR11575">
    <property type="entry name" value="5'-NUCLEOTIDASE-RELATED"/>
    <property type="match status" value="1"/>
</dbReference>
<dbReference type="InterPro" id="IPR036907">
    <property type="entry name" value="5'-Nucleotdase_C_sf"/>
</dbReference>
<evidence type="ECO:0000256" key="2">
    <source>
        <dbReference type="RuleBase" id="RU362119"/>
    </source>
</evidence>
<evidence type="ECO:0000259" key="3">
    <source>
        <dbReference type="Pfam" id="PF00149"/>
    </source>
</evidence>
<feature type="domain" description="Calcineurin-like phosphoesterase" evidence="3">
    <location>
        <begin position="9"/>
        <end position="206"/>
    </location>
</feature>
<protein>
    <submittedName>
        <fullName evidence="5">Bifunctional metallophosphatase/5'-nucleotidase</fullName>
    </submittedName>
</protein>
<evidence type="ECO:0000313" key="5">
    <source>
        <dbReference type="EMBL" id="MBB6672344.1"/>
    </source>
</evidence>
<dbReference type="InterPro" id="IPR006146">
    <property type="entry name" value="5'-Nucleotdase_CS"/>
</dbReference>
<gene>
    <name evidence="5" type="ORF">H7C19_16820</name>
</gene>
<evidence type="ECO:0000313" key="6">
    <source>
        <dbReference type="Proteomes" id="UP000547209"/>
    </source>
</evidence>
<dbReference type="Pfam" id="PF02872">
    <property type="entry name" value="5_nucleotid_C"/>
    <property type="match status" value="1"/>
</dbReference>
<comment type="caution">
    <text evidence="5">The sequence shown here is derived from an EMBL/GenBank/DDBJ whole genome shotgun (WGS) entry which is preliminary data.</text>
</comment>
<organism evidence="5 6">
    <name type="scientific">Cohnella nanjingensis</name>
    <dbReference type="NCBI Taxonomy" id="1387779"/>
    <lineage>
        <taxon>Bacteria</taxon>
        <taxon>Bacillati</taxon>
        <taxon>Bacillota</taxon>
        <taxon>Bacilli</taxon>
        <taxon>Bacillales</taxon>
        <taxon>Paenibacillaceae</taxon>
        <taxon>Cohnella</taxon>
    </lineage>
</organism>
<dbReference type="AlphaFoldDB" id="A0A7X0RRG9"/>
<dbReference type="Gene3D" id="3.60.21.10">
    <property type="match status" value="1"/>
</dbReference>
<reference evidence="5 6" key="1">
    <citation type="submission" date="2020-08" db="EMBL/GenBank/DDBJ databases">
        <title>Cohnella phylogeny.</title>
        <authorList>
            <person name="Dunlap C."/>
        </authorList>
    </citation>
    <scope>NUCLEOTIDE SEQUENCE [LARGE SCALE GENOMIC DNA]</scope>
    <source>
        <strain evidence="5 6">DSM 28246</strain>
    </source>
</reference>
<keyword evidence="2" id="KW-0547">Nucleotide-binding</keyword>
<dbReference type="InterPro" id="IPR008334">
    <property type="entry name" value="5'-Nucleotdase_C"/>
</dbReference>
<dbReference type="InterPro" id="IPR029052">
    <property type="entry name" value="Metallo-depent_PP-like"/>
</dbReference>
<feature type="domain" description="5'-Nucleotidase C-terminal" evidence="4">
    <location>
        <begin position="290"/>
        <end position="426"/>
    </location>
</feature>
<evidence type="ECO:0000256" key="1">
    <source>
        <dbReference type="ARBA" id="ARBA00022729"/>
    </source>
</evidence>
<proteinExistence type="inferred from homology"/>
<dbReference type="PROSITE" id="PS00785">
    <property type="entry name" value="5_NUCLEOTIDASE_1"/>
    <property type="match status" value="1"/>
</dbReference>
<dbReference type="InterPro" id="IPR004843">
    <property type="entry name" value="Calcineurin-like_PHP"/>
</dbReference>
<dbReference type="GO" id="GO:0009166">
    <property type="term" value="P:nucleotide catabolic process"/>
    <property type="evidence" value="ECO:0007669"/>
    <property type="project" value="InterPro"/>
</dbReference>
<keyword evidence="2" id="KW-0378">Hydrolase</keyword>
<dbReference type="RefSeq" id="WP_185143821.1">
    <property type="nucleotide sequence ID" value="NZ_JACJVP010000026.1"/>
</dbReference>
<dbReference type="GO" id="GO:0008253">
    <property type="term" value="F:5'-nucleotidase activity"/>
    <property type="evidence" value="ECO:0007669"/>
    <property type="project" value="TreeGrafter"/>
</dbReference>
<dbReference type="GO" id="GO:0030288">
    <property type="term" value="C:outer membrane-bounded periplasmic space"/>
    <property type="evidence" value="ECO:0007669"/>
    <property type="project" value="TreeGrafter"/>
</dbReference>
<dbReference type="GO" id="GO:0046872">
    <property type="term" value="F:metal ion binding"/>
    <property type="evidence" value="ECO:0007669"/>
    <property type="project" value="InterPro"/>
</dbReference>
<keyword evidence="6" id="KW-1185">Reference proteome</keyword>
<dbReference type="PRINTS" id="PR01607">
    <property type="entry name" value="APYRASEFAMLY"/>
</dbReference>
<name>A0A7X0RRG9_9BACL</name>
<dbReference type="EMBL" id="JACJVP010000026">
    <property type="protein sequence ID" value="MBB6672344.1"/>
    <property type="molecule type" value="Genomic_DNA"/>
</dbReference>
<dbReference type="SUPFAM" id="SSF55816">
    <property type="entry name" value="5'-nucleotidase (syn. UDP-sugar hydrolase), C-terminal domain"/>
    <property type="match status" value="1"/>
</dbReference>
<dbReference type="PANTHER" id="PTHR11575:SF23">
    <property type="entry name" value="5-NUCLEOTIDASE FAMILY PROTEIN"/>
    <property type="match status" value="1"/>
</dbReference>
<evidence type="ECO:0000259" key="4">
    <source>
        <dbReference type="Pfam" id="PF02872"/>
    </source>
</evidence>
<dbReference type="Proteomes" id="UP000547209">
    <property type="component" value="Unassembled WGS sequence"/>
</dbReference>
<dbReference type="GO" id="GO:0000166">
    <property type="term" value="F:nucleotide binding"/>
    <property type="evidence" value="ECO:0007669"/>
    <property type="project" value="UniProtKB-KW"/>
</dbReference>
<dbReference type="CDD" id="cd00845">
    <property type="entry name" value="MPP_UshA_N_like"/>
    <property type="match status" value="1"/>
</dbReference>
<dbReference type="SUPFAM" id="SSF56300">
    <property type="entry name" value="Metallo-dependent phosphatases"/>
    <property type="match status" value="1"/>
</dbReference>
<keyword evidence="1" id="KW-0732">Signal</keyword>
<dbReference type="Gene3D" id="3.90.780.10">
    <property type="entry name" value="5'-Nucleotidase, C-terminal domain"/>
    <property type="match status" value="1"/>
</dbReference>
<comment type="similarity">
    <text evidence="2">Belongs to the 5'-nucleotidase family.</text>
</comment>
<accession>A0A7X0RRG9</accession>